<gene>
    <name evidence="2" type="ORF">SAMN05216235_2211</name>
</gene>
<evidence type="ECO:0000256" key="1">
    <source>
        <dbReference type="SAM" id="Phobius"/>
    </source>
</evidence>
<comment type="caution">
    <text evidence="2">The sequence shown here is derived from an EMBL/GenBank/DDBJ whole genome shotgun (WGS) entry which is preliminary data.</text>
</comment>
<evidence type="ECO:0000313" key="3">
    <source>
        <dbReference type="Proteomes" id="UP000183090"/>
    </source>
</evidence>
<organism evidence="2 3">
    <name type="scientific">Salinicoccus halodurans</name>
    <dbReference type="NCBI Taxonomy" id="407035"/>
    <lineage>
        <taxon>Bacteria</taxon>
        <taxon>Bacillati</taxon>
        <taxon>Bacillota</taxon>
        <taxon>Bacilli</taxon>
        <taxon>Bacillales</taxon>
        <taxon>Staphylococcaceae</taxon>
        <taxon>Salinicoccus</taxon>
    </lineage>
</organism>
<reference evidence="2 3" key="1">
    <citation type="submission" date="2016-10" db="EMBL/GenBank/DDBJ databases">
        <authorList>
            <person name="Varghese N."/>
            <person name="Submissions S."/>
        </authorList>
    </citation>
    <scope>NUCLEOTIDE SEQUENCE [LARGE SCALE GENOMIC DNA]</scope>
    <source>
        <strain evidence="2 3">CGMCC 1.6501</strain>
    </source>
</reference>
<proteinExistence type="predicted"/>
<accession>A0AA94HH04</accession>
<protein>
    <submittedName>
        <fullName evidence="2">Uncharacterized protein</fullName>
    </submittedName>
</protein>
<feature type="transmembrane region" description="Helical" evidence="1">
    <location>
        <begin position="6"/>
        <end position="26"/>
    </location>
</feature>
<dbReference type="RefSeq" id="WP_268794016.1">
    <property type="nucleotide sequence ID" value="NZ_CP011366.1"/>
</dbReference>
<keyword evidence="1" id="KW-0472">Membrane</keyword>
<dbReference type="Proteomes" id="UP000183090">
    <property type="component" value="Unassembled WGS sequence"/>
</dbReference>
<sequence length="41" mass="4500">MEASLSDFLIQLAGLSAIGGFGYLVYRLNHSGEKDNVQEKQ</sequence>
<evidence type="ECO:0000313" key="2">
    <source>
        <dbReference type="EMBL" id="SFK88229.1"/>
    </source>
</evidence>
<name>A0AA94HH04_9STAP</name>
<keyword evidence="1" id="KW-1133">Transmembrane helix</keyword>
<dbReference type="AlphaFoldDB" id="A0AA94HH04"/>
<keyword evidence="1" id="KW-0812">Transmembrane</keyword>
<dbReference type="EMBL" id="FOTB01000005">
    <property type="protein sequence ID" value="SFK88229.1"/>
    <property type="molecule type" value="Genomic_DNA"/>
</dbReference>